<keyword evidence="5 10" id="KW-1133">Transmembrane helix</keyword>
<keyword evidence="1 10" id="KW-1003">Cell membrane</keyword>
<evidence type="ECO:0000256" key="10">
    <source>
        <dbReference type="HAMAP-Rule" id="MF_01043"/>
    </source>
</evidence>
<feature type="topological domain" description="Cytoplasmic" evidence="10">
    <location>
        <begin position="70"/>
        <end position="97"/>
    </location>
</feature>
<feature type="topological domain" description="Cytoplasmic" evidence="10">
    <location>
        <begin position="147"/>
        <end position="156"/>
    </location>
</feature>
<dbReference type="AlphaFoldDB" id="A0A3L0Y876"/>
<comment type="subcellular location">
    <subcellularLocation>
        <location evidence="10">Cell membrane</location>
        <topology evidence="10">Multi-pass membrane protein</topology>
    </subcellularLocation>
</comment>
<evidence type="ECO:0000256" key="9">
    <source>
        <dbReference type="ARBA" id="ARBA00023264"/>
    </source>
</evidence>
<dbReference type="EC" id="2.3.1.n5" evidence="10"/>
<evidence type="ECO:0000256" key="7">
    <source>
        <dbReference type="ARBA" id="ARBA00023136"/>
    </source>
</evidence>
<dbReference type="GO" id="GO:0043772">
    <property type="term" value="F:acyl-phosphate glycerol-3-phosphate acyltransferase activity"/>
    <property type="evidence" value="ECO:0007669"/>
    <property type="project" value="InterPro"/>
</dbReference>
<feature type="transmembrane region" description="Helical" evidence="12">
    <location>
        <begin position="126"/>
        <end position="144"/>
    </location>
</feature>
<feature type="transmembrane region" description="Helical" evidence="12">
    <location>
        <begin position="98"/>
        <end position="120"/>
    </location>
</feature>
<keyword evidence="6 10" id="KW-0443">Lipid metabolism</keyword>
<keyword evidence="4 10" id="KW-0812">Transmembrane</keyword>
<dbReference type="GO" id="GO:0004366">
    <property type="term" value="F:glycerol-3-phosphate O-acyltransferase activity"/>
    <property type="evidence" value="ECO:0007669"/>
    <property type="project" value="UniProtKB-UniRule"/>
</dbReference>
<reference evidence="13" key="1">
    <citation type="submission" date="2018-10" db="EMBL/GenBank/DDBJ databases">
        <authorList>
            <consortium name="NARMS: The National Antimicrobial Resistance Monitoring System"/>
        </authorList>
    </citation>
    <scope>NUCLEOTIDE SEQUENCE [LARGE SCALE GENOMIC DNA]</scope>
    <source>
        <strain evidence="13">CVM N17EC0388</strain>
    </source>
</reference>
<comment type="caution">
    <text evidence="13">The sequence shown here is derived from an EMBL/GenBank/DDBJ whole genome shotgun (WGS) entry which is preliminary data.</text>
</comment>
<keyword evidence="3 10" id="KW-0808">Transferase</keyword>
<dbReference type="SMART" id="SM01207">
    <property type="entry name" value="G3P_acyltransf"/>
    <property type="match status" value="1"/>
</dbReference>
<gene>
    <name evidence="10 13" type="primary">plsY</name>
    <name evidence="13" type="ORF">D9F05_03560</name>
</gene>
<evidence type="ECO:0000256" key="11">
    <source>
        <dbReference type="SAM" id="MobiDB-lite"/>
    </source>
</evidence>
<evidence type="ECO:0000256" key="3">
    <source>
        <dbReference type="ARBA" id="ARBA00022679"/>
    </source>
</evidence>
<dbReference type="PANTHER" id="PTHR30309:SF0">
    <property type="entry name" value="GLYCEROL-3-PHOSPHATE ACYLTRANSFERASE-RELATED"/>
    <property type="match status" value="1"/>
</dbReference>
<keyword evidence="13" id="KW-0012">Acyltransferase</keyword>
<dbReference type="EMBL" id="RNRV01000004">
    <property type="protein sequence ID" value="MHO03453.1"/>
    <property type="molecule type" value="Genomic_DNA"/>
</dbReference>
<dbReference type="GO" id="GO:0005886">
    <property type="term" value="C:plasma membrane"/>
    <property type="evidence" value="ECO:0007669"/>
    <property type="project" value="UniProtKB-SubCell"/>
</dbReference>
<dbReference type="EC" id="2.3.1.15" evidence="10"/>
<evidence type="ECO:0000256" key="4">
    <source>
        <dbReference type="ARBA" id="ARBA00022692"/>
    </source>
</evidence>
<evidence type="ECO:0000256" key="1">
    <source>
        <dbReference type="ARBA" id="ARBA00022475"/>
    </source>
</evidence>
<keyword evidence="8 10" id="KW-0594">Phospholipid biosynthesis</keyword>
<protein>
    <recommendedName>
        <fullName evidence="10">Glycerol-3-phosphate acyltransferase</fullName>
    </recommendedName>
    <alternativeName>
        <fullName evidence="10">G3P acyltransferase</fullName>
        <shortName evidence="10">GPAT</shortName>
        <ecNumber evidence="10">2.3.1.15</ecNumber>
        <ecNumber evidence="10">2.3.1.n5</ecNumber>
    </alternativeName>
    <alternativeName>
        <fullName evidence="10">Lysophosphatidic acid synthase</fullName>
        <shortName evidence="10">LPA synthase</shortName>
    </alternativeName>
</protein>
<sequence length="265" mass="29078">MTAQGCRLGKQFAARSVWATRLWATPSQRMWPASYPIHIVVKTTKMTALTILMIILAYLGGSLSSAVLVSRITGLPDPRDHGSHNPGATNVLRLGGRVAALVVLLLDVLKGTAPVYLAWYLQIKPVYLGFIGVAACLGHMYPIFFHFRGGKGVATALGTMMPIGFTMGGAVIGTWLVVLLVSGYSSLASIITVLLSPLFTYLIKPEYTLPVSLLSCLILIRHHENIARLLKGEEPRVWGRQAQRRQEEVGEMDDVAQKRDERDKK</sequence>
<keyword evidence="2 10" id="KW-0444">Lipid biosynthesis</keyword>
<comment type="pathway">
    <text evidence="10">Lipid metabolism; phospholipid metabolism.</text>
</comment>
<feature type="compositionally biased region" description="Basic and acidic residues" evidence="11">
    <location>
        <begin position="255"/>
        <end position="265"/>
    </location>
</feature>
<organism evidence="13">
    <name type="scientific">Escherichia coli</name>
    <dbReference type="NCBI Taxonomy" id="562"/>
    <lineage>
        <taxon>Bacteria</taxon>
        <taxon>Pseudomonadati</taxon>
        <taxon>Pseudomonadota</taxon>
        <taxon>Gammaproteobacteria</taxon>
        <taxon>Enterobacterales</taxon>
        <taxon>Enterobacteriaceae</taxon>
        <taxon>Escherichia</taxon>
    </lineage>
</organism>
<dbReference type="HAMAP" id="MF_01043">
    <property type="entry name" value="PlsY"/>
    <property type="match status" value="1"/>
</dbReference>
<comment type="subunit">
    <text evidence="10">Probably interacts with PlsX.</text>
</comment>
<evidence type="ECO:0000256" key="6">
    <source>
        <dbReference type="ARBA" id="ARBA00023098"/>
    </source>
</evidence>
<dbReference type="InterPro" id="IPR003811">
    <property type="entry name" value="G3P_acylTferase_PlsY"/>
</dbReference>
<feature type="transmembrane region" description="Helical" evidence="12">
    <location>
        <begin position="156"/>
        <end position="178"/>
    </location>
</feature>
<evidence type="ECO:0000256" key="12">
    <source>
        <dbReference type="SAM" id="Phobius"/>
    </source>
</evidence>
<feature type="region of interest" description="Disordered" evidence="11">
    <location>
        <begin position="238"/>
        <end position="265"/>
    </location>
</feature>
<dbReference type="UniPathway" id="UPA00085"/>
<evidence type="ECO:0000313" key="13">
    <source>
        <dbReference type="EMBL" id="MHO03453.1"/>
    </source>
</evidence>
<comment type="caution">
    <text evidence="10">Lacks conserved residue(s) required for the propagation of feature annotation.</text>
</comment>
<proteinExistence type="inferred from homology"/>
<comment type="catalytic activity">
    <reaction evidence="10">
        <text>sn-glycerol 3-phosphate + an acyl-CoA = a 1-acyl-sn-glycero-3-phosphate + CoA</text>
        <dbReference type="Rhea" id="RHEA:15325"/>
        <dbReference type="ChEBI" id="CHEBI:57287"/>
        <dbReference type="ChEBI" id="CHEBI:57597"/>
        <dbReference type="ChEBI" id="CHEBI:57970"/>
        <dbReference type="ChEBI" id="CHEBI:58342"/>
        <dbReference type="EC" id="2.3.1.15"/>
    </reaction>
</comment>
<evidence type="ECO:0000256" key="5">
    <source>
        <dbReference type="ARBA" id="ARBA00022989"/>
    </source>
</evidence>
<evidence type="ECO:0000256" key="8">
    <source>
        <dbReference type="ARBA" id="ARBA00023209"/>
    </source>
</evidence>
<comment type="similarity">
    <text evidence="10">Belongs to the PlsY family.</text>
</comment>
<keyword evidence="9 10" id="KW-1208">Phospholipid metabolism</keyword>
<dbReference type="Pfam" id="PF02660">
    <property type="entry name" value="G3P_acyltransf"/>
    <property type="match status" value="1"/>
</dbReference>
<keyword evidence="7 10" id="KW-0472">Membrane</keyword>
<dbReference type="GO" id="GO:0008654">
    <property type="term" value="P:phospholipid biosynthetic process"/>
    <property type="evidence" value="ECO:0007669"/>
    <property type="project" value="UniProtKB-UniRule"/>
</dbReference>
<evidence type="ECO:0000256" key="2">
    <source>
        <dbReference type="ARBA" id="ARBA00022516"/>
    </source>
</evidence>
<feature type="transmembrane region" description="Helical" evidence="12">
    <location>
        <begin position="48"/>
        <end position="69"/>
    </location>
</feature>
<accession>A0A3L0Y876</accession>
<feature type="transmembrane region" description="Helical" evidence="12">
    <location>
        <begin position="184"/>
        <end position="203"/>
    </location>
</feature>
<comment type="catalytic activity">
    <reaction evidence="10">
        <text>a fatty acyl-[ACP] + sn-glycerol 3-phosphate = a 1-acyl-sn-glycero-3-phosphate + holo-[ACP]</text>
        <dbReference type="Rhea" id="RHEA:42300"/>
        <dbReference type="Rhea" id="RHEA-COMP:9685"/>
        <dbReference type="Rhea" id="RHEA-COMP:14125"/>
        <dbReference type="ChEBI" id="CHEBI:57597"/>
        <dbReference type="ChEBI" id="CHEBI:57970"/>
        <dbReference type="ChEBI" id="CHEBI:64479"/>
        <dbReference type="ChEBI" id="CHEBI:138651"/>
        <dbReference type="EC" id="2.3.1.n5"/>
    </reaction>
</comment>
<name>A0A3L0Y876_ECOLX</name>
<dbReference type="NCBIfam" id="TIGR00023">
    <property type="entry name" value="glycerol-3-phosphate 1-O-acyltransferase PlsY"/>
    <property type="match status" value="1"/>
</dbReference>
<feature type="topological domain" description="Periplasmic" evidence="10">
    <location>
        <begin position="178"/>
        <end position="182"/>
    </location>
</feature>
<comment type="function">
    <text evidence="10">Catalyzes the transfer of an acyl group from acyl-ACP to glycerol-3-phosphate (G3P) to form lysophosphatidic acid (LPA). This enzyme can also utilize acyl-CoA as fatty acyl donor, but not acyl-PO(4).</text>
</comment>
<dbReference type="PANTHER" id="PTHR30309">
    <property type="entry name" value="INNER MEMBRANE PROTEIN YGIH"/>
    <property type="match status" value="1"/>
</dbReference>